<sequence>MKRIFDIGISSMILFFSLPVLVIIFILSFIFLGKPVFFKQERAGLNGEPFNIIKFRTMKDKRDSEGKLLPNKDRANWFGDILRSTSIDELPQLFNVLKGDLSLVGPRPLHIEYNQYYNDRQKKRLDVRPGITGLAQINGRNTISWTNKFQYDTWYVENMSTILDAYIIYKTFSKVLKRQDINSKDNTQVERFNGNN</sequence>
<keyword evidence="2" id="KW-0472">Membrane</keyword>
<dbReference type="InterPro" id="IPR003362">
    <property type="entry name" value="Bact_transf"/>
</dbReference>
<dbReference type="HOGENOM" id="CLU_024920_1_4_9"/>
<dbReference type="KEGG" id="sha:SH0385"/>
<dbReference type="PANTHER" id="PTHR30576">
    <property type="entry name" value="COLANIC BIOSYNTHESIS UDP-GLUCOSE LIPID CARRIER TRANSFERASE"/>
    <property type="match status" value="1"/>
</dbReference>
<protein>
    <recommendedName>
        <fullName evidence="3">Bacterial sugar transferase domain-containing protein</fullName>
    </recommendedName>
</protein>
<keyword evidence="2" id="KW-0812">Transmembrane</keyword>
<evidence type="ECO:0000256" key="2">
    <source>
        <dbReference type="SAM" id="Phobius"/>
    </source>
</evidence>
<proteinExistence type="inferred from homology"/>
<dbReference type="EMBL" id="AP006716">
    <property type="protein sequence ID" value="BAE03694.1"/>
    <property type="molecule type" value="Genomic_DNA"/>
</dbReference>
<organism evidence="4 5">
    <name type="scientific">Staphylococcus haemolyticus (strain JCSC1435)</name>
    <dbReference type="NCBI Taxonomy" id="279808"/>
    <lineage>
        <taxon>Bacteria</taxon>
        <taxon>Bacillati</taxon>
        <taxon>Bacillota</taxon>
        <taxon>Bacilli</taxon>
        <taxon>Bacillales</taxon>
        <taxon>Staphylococcaceae</taxon>
        <taxon>Staphylococcus</taxon>
    </lineage>
</organism>
<dbReference type="GO" id="GO:0016780">
    <property type="term" value="F:phosphotransferase activity, for other substituted phosphate groups"/>
    <property type="evidence" value="ECO:0007669"/>
    <property type="project" value="TreeGrafter"/>
</dbReference>
<accession>Q4L9I1</accession>
<name>Q4L9I1_STAHJ</name>
<dbReference type="RefSeq" id="WP_011274711.1">
    <property type="nucleotide sequence ID" value="NC_007168.1"/>
</dbReference>
<evidence type="ECO:0000313" key="4">
    <source>
        <dbReference type="EMBL" id="BAE03694.1"/>
    </source>
</evidence>
<gene>
    <name evidence="4" type="ordered locus">SH0385</name>
</gene>
<dbReference type="eggNOG" id="COG2148">
    <property type="taxonomic scope" value="Bacteria"/>
</dbReference>
<keyword evidence="2" id="KW-1133">Transmembrane helix</keyword>
<dbReference type="Proteomes" id="UP000000543">
    <property type="component" value="Chromosome"/>
</dbReference>
<dbReference type="OrthoDB" id="9808602at2"/>
<reference evidence="4 5" key="1">
    <citation type="journal article" date="2005" name="J. Bacteriol.">
        <title>Whole-genome sequencing of Staphylococcus haemolyticus uncovers the extreme plasticity of its genome and the evolution of human-colonizing staphylococcal species.</title>
        <authorList>
            <person name="Takeuchi F."/>
            <person name="Watanabe S."/>
            <person name="Baba T."/>
            <person name="Yuzawa H."/>
            <person name="Ito T."/>
            <person name="Morimoto Y."/>
            <person name="Kuroda M."/>
            <person name="Cui L."/>
            <person name="Takahashi M."/>
            <person name="Ankai A."/>
            <person name="Baba S."/>
            <person name="Fukui S."/>
            <person name="Lee J.C."/>
            <person name="Hiramatsu K."/>
        </authorList>
    </citation>
    <scope>NUCLEOTIDE SEQUENCE [LARGE SCALE GENOMIC DNA]</scope>
    <source>
        <strain evidence="4 5">JCSC1435</strain>
    </source>
</reference>
<feature type="transmembrane region" description="Helical" evidence="2">
    <location>
        <begin position="12"/>
        <end position="32"/>
    </location>
</feature>
<comment type="similarity">
    <text evidence="1">Belongs to the bacterial sugar transferase family.</text>
</comment>
<evidence type="ECO:0000259" key="3">
    <source>
        <dbReference type="Pfam" id="PF02397"/>
    </source>
</evidence>
<feature type="domain" description="Bacterial sugar transferase" evidence="3">
    <location>
        <begin position="2"/>
        <end position="177"/>
    </location>
</feature>
<evidence type="ECO:0000256" key="1">
    <source>
        <dbReference type="ARBA" id="ARBA00006464"/>
    </source>
</evidence>
<dbReference type="PANTHER" id="PTHR30576:SF8">
    <property type="entry name" value="UNDECAPRENYL-PHOSPHATE GALACTOSE PHOSPHOTRANSFERASE"/>
    <property type="match status" value="1"/>
</dbReference>
<evidence type="ECO:0000313" key="5">
    <source>
        <dbReference type="Proteomes" id="UP000000543"/>
    </source>
</evidence>
<dbReference type="AlphaFoldDB" id="Q4L9I1"/>
<dbReference type="Pfam" id="PF02397">
    <property type="entry name" value="Bac_transf"/>
    <property type="match status" value="1"/>
</dbReference>